<dbReference type="BioCyc" id="SENT913075:G120P-4459-MONOMER"/>
<organism evidence="1 2">
    <name type="scientific">Salmonella enterica subsp. enterica serovar Inverness str. R8-3668</name>
    <dbReference type="NCBI Taxonomy" id="913075"/>
    <lineage>
        <taxon>Bacteria</taxon>
        <taxon>Pseudomonadati</taxon>
        <taxon>Pseudomonadota</taxon>
        <taxon>Gammaproteobacteria</taxon>
        <taxon>Enterobacterales</taxon>
        <taxon>Enterobacteriaceae</taxon>
        <taxon>Salmonella</taxon>
    </lineage>
</organism>
<dbReference type="AlphaFoldDB" id="G5N703"/>
<reference evidence="1 2" key="1">
    <citation type="journal article" date="2011" name="BMC Genomics">
        <title>Genome sequencing reveals diversification of virulence factor content and possible host adaptation in distinct subpopulations of Salmonella enterica.</title>
        <authorList>
            <person name="den Bakker H.C."/>
            <person name="Moreno Switt A.I."/>
            <person name="Govoni G."/>
            <person name="Cummings C.A."/>
            <person name="Ranieri M.L."/>
            <person name="Degoricija L."/>
            <person name="Hoelzer K."/>
            <person name="Rodriguez-Rivera L.D."/>
            <person name="Brown S."/>
            <person name="Bolchacova E."/>
            <person name="Furtado M.R."/>
            <person name="Wiedmann M."/>
        </authorList>
    </citation>
    <scope>NUCLEOTIDE SEQUENCE [LARGE SCALE GENOMIC DNA]</scope>
    <source>
        <strain evidence="1 2">R8-3668</strain>
    </source>
</reference>
<gene>
    <name evidence="1" type="ORF">LTSEINV_0006</name>
</gene>
<evidence type="ECO:0000313" key="2">
    <source>
        <dbReference type="Proteomes" id="UP000003532"/>
    </source>
</evidence>
<sequence length="40" mass="4484">PQIPLRFRTWPGATPQEVERLADGLRARGVAKLILPALYL</sequence>
<accession>G5N703</accession>
<comment type="caution">
    <text evidence="1">The sequence shown here is derived from an EMBL/GenBank/DDBJ whole genome shotgun (WGS) entry which is preliminary data.</text>
</comment>
<evidence type="ECO:0000313" key="1">
    <source>
        <dbReference type="EMBL" id="EHC63698.1"/>
    </source>
</evidence>
<name>G5N703_SALET</name>
<dbReference type="EMBL" id="AFCO01000002">
    <property type="protein sequence ID" value="EHC63698.1"/>
    <property type="molecule type" value="Genomic_DNA"/>
</dbReference>
<dbReference type="Proteomes" id="UP000003532">
    <property type="component" value="Unassembled WGS sequence"/>
</dbReference>
<protein>
    <submittedName>
        <fullName evidence="1">Uncharacterized protein</fullName>
    </submittedName>
</protein>
<feature type="non-terminal residue" evidence="1">
    <location>
        <position position="1"/>
    </location>
</feature>
<proteinExistence type="predicted"/>